<accession>A0A2J6T9K4</accession>
<dbReference type="InParanoid" id="A0A2J6T9K4"/>
<dbReference type="GeneID" id="36592935"/>
<sequence length="276" mass="29389">MAPLTPHWSQPSHPSIQQVIIPSDPSDFTTKSISKVTLPPYALFAKLSFPPCAKASEPTYATVQVGRDEHVDLNSDLVYINHSCEPSVIFDTTSLSILAGPHGLKAGDELTFFYPSTEWDMAQGFSCFCRAATCRGFVSGAKNMKPEQLDGMWLNAHIRSLLEERDGVPSTSLSNLTLAPGSSEKGKGLAVNGTKEVENGTAGENDLTEEALKSALDQARKMVDAAQKALDTYKSLHGRSSVDDLAGTGGKGAVRQNGVGSRELSGEMGGDTQVEA</sequence>
<dbReference type="STRING" id="1095630.A0A2J6T9K4"/>
<dbReference type="Gene3D" id="2.170.270.10">
    <property type="entry name" value="SET domain"/>
    <property type="match status" value="1"/>
</dbReference>
<proteinExistence type="predicted"/>
<dbReference type="Proteomes" id="UP000235371">
    <property type="component" value="Unassembled WGS sequence"/>
</dbReference>
<evidence type="ECO:0000256" key="2">
    <source>
        <dbReference type="ARBA" id="ARBA00022679"/>
    </source>
</evidence>
<keyword evidence="2" id="KW-0808">Transferase</keyword>
<dbReference type="GO" id="GO:0032259">
    <property type="term" value="P:methylation"/>
    <property type="evidence" value="ECO:0007669"/>
    <property type="project" value="UniProtKB-KW"/>
</dbReference>
<dbReference type="SUPFAM" id="SSF82199">
    <property type="entry name" value="SET domain"/>
    <property type="match status" value="1"/>
</dbReference>
<name>A0A2J6T9K4_9HELO</name>
<reference evidence="6 7" key="1">
    <citation type="submission" date="2016-04" db="EMBL/GenBank/DDBJ databases">
        <title>A degradative enzymes factory behind the ericoid mycorrhizal symbiosis.</title>
        <authorList>
            <consortium name="DOE Joint Genome Institute"/>
            <person name="Martino E."/>
            <person name="Morin E."/>
            <person name="Grelet G."/>
            <person name="Kuo A."/>
            <person name="Kohler A."/>
            <person name="Daghino S."/>
            <person name="Barry K."/>
            <person name="Choi C."/>
            <person name="Cichocki N."/>
            <person name="Clum A."/>
            <person name="Copeland A."/>
            <person name="Hainaut M."/>
            <person name="Haridas S."/>
            <person name="Labutti K."/>
            <person name="Lindquist E."/>
            <person name="Lipzen A."/>
            <person name="Khouja H.-R."/>
            <person name="Murat C."/>
            <person name="Ohm R."/>
            <person name="Olson A."/>
            <person name="Spatafora J."/>
            <person name="Veneault-Fourrey C."/>
            <person name="Henrissat B."/>
            <person name="Grigoriev I."/>
            <person name="Martin F."/>
            <person name="Perotto S."/>
        </authorList>
    </citation>
    <scope>NUCLEOTIDE SEQUENCE [LARGE SCALE GENOMIC DNA]</scope>
    <source>
        <strain evidence="6 7">E</strain>
    </source>
</reference>
<evidence type="ECO:0000256" key="4">
    <source>
        <dbReference type="SAM" id="MobiDB-lite"/>
    </source>
</evidence>
<keyword evidence="3" id="KW-0175">Coiled coil</keyword>
<dbReference type="InterPro" id="IPR046341">
    <property type="entry name" value="SET_dom_sf"/>
</dbReference>
<dbReference type="InterPro" id="IPR053201">
    <property type="entry name" value="Flavunoidine_N-MTase"/>
</dbReference>
<keyword evidence="7" id="KW-1185">Reference proteome</keyword>
<dbReference type="EMBL" id="KZ613813">
    <property type="protein sequence ID" value="PMD59685.1"/>
    <property type="molecule type" value="Genomic_DNA"/>
</dbReference>
<evidence type="ECO:0000313" key="7">
    <source>
        <dbReference type="Proteomes" id="UP000235371"/>
    </source>
</evidence>
<dbReference type="OrthoDB" id="5984008at2759"/>
<feature type="region of interest" description="Disordered" evidence="4">
    <location>
        <begin position="236"/>
        <end position="276"/>
    </location>
</feature>
<dbReference type="PANTHER" id="PTHR12350">
    <property type="entry name" value="HISTONE-LYSINE N-METHYLTRANSFERASE-RELATED"/>
    <property type="match status" value="1"/>
</dbReference>
<evidence type="ECO:0000256" key="3">
    <source>
        <dbReference type="SAM" id="Coils"/>
    </source>
</evidence>
<evidence type="ECO:0000313" key="6">
    <source>
        <dbReference type="EMBL" id="PMD59685.1"/>
    </source>
</evidence>
<dbReference type="InterPro" id="IPR003616">
    <property type="entry name" value="Post-SET_dom"/>
</dbReference>
<feature type="coiled-coil region" evidence="3">
    <location>
        <begin position="209"/>
        <end position="236"/>
    </location>
</feature>
<evidence type="ECO:0000256" key="1">
    <source>
        <dbReference type="ARBA" id="ARBA00022603"/>
    </source>
</evidence>
<gene>
    <name evidence="6" type="ORF">K444DRAFT_643404</name>
</gene>
<dbReference type="PANTHER" id="PTHR12350:SF19">
    <property type="entry name" value="SET DOMAIN-CONTAINING PROTEIN"/>
    <property type="match status" value="1"/>
</dbReference>
<organism evidence="6 7">
    <name type="scientific">Hyaloscypha bicolor E</name>
    <dbReference type="NCBI Taxonomy" id="1095630"/>
    <lineage>
        <taxon>Eukaryota</taxon>
        <taxon>Fungi</taxon>
        <taxon>Dikarya</taxon>
        <taxon>Ascomycota</taxon>
        <taxon>Pezizomycotina</taxon>
        <taxon>Leotiomycetes</taxon>
        <taxon>Helotiales</taxon>
        <taxon>Hyaloscyphaceae</taxon>
        <taxon>Hyaloscypha</taxon>
        <taxon>Hyaloscypha bicolor</taxon>
    </lineage>
</organism>
<protein>
    <recommendedName>
        <fullName evidence="5">Post-SET domain-containing protein</fullName>
    </recommendedName>
</protein>
<keyword evidence="1" id="KW-0489">Methyltransferase</keyword>
<dbReference type="GO" id="GO:0008168">
    <property type="term" value="F:methyltransferase activity"/>
    <property type="evidence" value="ECO:0007669"/>
    <property type="project" value="UniProtKB-KW"/>
</dbReference>
<dbReference type="RefSeq" id="XP_024736589.1">
    <property type="nucleotide sequence ID" value="XM_024884858.1"/>
</dbReference>
<dbReference type="PROSITE" id="PS50868">
    <property type="entry name" value="POST_SET"/>
    <property type="match status" value="1"/>
</dbReference>
<dbReference type="AlphaFoldDB" id="A0A2J6T9K4"/>
<feature type="region of interest" description="Disordered" evidence="4">
    <location>
        <begin position="169"/>
        <end position="206"/>
    </location>
</feature>
<feature type="domain" description="Post-SET" evidence="5">
    <location>
        <begin position="123"/>
        <end position="139"/>
    </location>
</feature>
<evidence type="ECO:0000259" key="5">
    <source>
        <dbReference type="PROSITE" id="PS50868"/>
    </source>
</evidence>